<evidence type="ECO:0000256" key="1">
    <source>
        <dbReference type="ARBA" id="ARBA00022603"/>
    </source>
</evidence>
<dbReference type="InterPro" id="IPR002941">
    <property type="entry name" value="DNA_methylase_N4/N6"/>
</dbReference>
<evidence type="ECO:0000256" key="4">
    <source>
        <dbReference type="RuleBase" id="RU362026"/>
    </source>
</evidence>
<reference evidence="6" key="1">
    <citation type="submission" date="2019-04" db="EMBL/GenBank/DDBJ databases">
        <title>Evolution of Biomass-Degrading Anaerobic Consortia Revealed by Metagenomics.</title>
        <authorList>
            <person name="Peng X."/>
        </authorList>
    </citation>
    <scope>NUCLEOTIDE SEQUENCE</scope>
    <source>
        <strain evidence="6">SIG242</strain>
    </source>
</reference>
<dbReference type="InterPro" id="IPR001091">
    <property type="entry name" value="RM_Methyltransferase"/>
</dbReference>
<evidence type="ECO:0000313" key="6">
    <source>
        <dbReference type="EMBL" id="MBE6086188.1"/>
    </source>
</evidence>
<dbReference type="InterPro" id="IPR029063">
    <property type="entry name" value="SAM-dependent_MTases_sf"/>
</dbReference>
<keyword evidence="2" id="KW-0808">Transferase</keyword>
<comment type="caution">
    <text evidence="6">The sequence shown here is derived from an EMBL/GenBank/DDBJ whole genome shotgun (WGS) entry which is preliminary data.</text>
</comment>
<feature type="domain" description="DNA methylase N-4/N-6" evidence="5">
    <location>
        <begin position="27"/>
        <end position="233"/>
    </location>
</feature>
<organism evidence="6 7">
    <name type="scientific">Selenomonas ruminantium</name>
    <dbReference type="NCBI Taxonomy" id="971"/>
    <lineage>
        <taxon>Bacteria</taxon>
        <taxon>Bacillati</taxon>
        <taxon>Bacillota</taxon>
        <taxon>Negativicutes</taxon>
        <taxon>Selenomonadales</taxon>
        <taxon>Selenomonadaceae</taxon>
        <taxon>Selenomonas</taxon>
    </lineage>
</organism>
<dbReference type="GO" id="GO:0009307">
    <property type="term" value="P:DNA restriction-modification system"/>
    <property type="evidence" value="ECO:0007669"/>
    <property type="project" value="UniProtKB-KW"/>
</dbReference>
<dbReference type="GO" id="GO:0032259">
    <property type="term" value="P:methylation"/>
    <property type="evidence" value="ECO:0007669"/>
    <property type="project" value="UniProtKB-KW"/>
</dbReference>
<comment type="similarity">
    <text evidence="4">Belongs to the N(4)/N(6)-methyltransferase family.</text>
</comment>
<dbReference type="Pfam" id="PF01555">
    <property type="entry name" value="N6_N4_Mtase"/>
    <property type="match status" value="1"/>
</dbReference>
<keyword evidence="1" id="KW-0489">Methyltransferase</keyword>
<evidence type="ECO:0000256" key="3">
    <source>
        <dbReference type="ARBA" id="ARBA00022747"/>
    </source>
</evidence>
<dbReference type="SUPFAM" id="SSF53335">
    <property type="entry name" value="S-adenosyl-L-methionine-dependent methyltransferases"/>
    <property type="match status" value="1"/>
</dbReference>
<dbReference type="Proteomes" id="UP000772151">
    <property type="component" value="Unassembled WGS sequence"/>
</dbReference>
<name>A0A928A018_SELRU</name>
<dbReference type="GO" id="GO:0003677">
    <property type="term" value="F:DNA binding"/>
    <property type="evidence" value="ECO:0007669"/>
    <property type="project" value="InterPro"/>
</dbReference>
<evidence type="ECO:0000259" key="5">
    <source>
        <dbReference type="Pfam" id="PF01555"/>
    </source>
</evidence>
<dbReference type="Gene3D" id="3.40.50.150">
    <property type="entry name" value="Vaccinia Virus protein VP39"/>
    <property type="match status" value="1"/>
</dbReference>
<evidence type="ECO:0000256" key="2">
    <source>
        <dbReference type="ARBA" id="ARBA00022679"/>
    </source>
</evidence>
<evidence type="ECO:0000313" key="7">
    <source>
        <dbReference type="Proteomes" id="UP000772151"/>
    </source>
</evidence>
<dbReference type="AlphaFoldDB" id="A0A928A018"/>
<proteinExistence type="inferred from homology"/>
<dbReference type="GO" id="GO:0008170">
    <property type="term" value="F:N-methyltransferase activity"/>
    <property type="evidence" value="ECO:0007669"/>
    <property type="project" value="InterPro"/>
</dbReference>
<gene>
    <name evidence="6" type="ORF">E7203_12205</name>
</gene>
<protein>
    <recommendedName>
        <fullName evidence="4">Methyltransferase</fullName>
        <ecNumber evidence="4">2.1.1.-</ecNumber>
    </recommendedName>
</protein>
<sequence>MTGTGSRAQKRRFKRGINHGEVKRWRKMERIEAGGVVVWVVNDATIKGSETGTSFRQALRFKEIGFLLHDTMVYLKDSCPYPETTRYYPPFEYMFLLVKGKRIGTVHLIADKPNKTGGDRITGTERKADGTVKYMSAVEKNTGRKVKPFGVRTNVWHYGMGFMKSTTDRIAYKHTAIFPEKLAHDHIISWSNPGDVVLDPFMGSGAVAKMARLAGRDYIGFEILPEYCAIAKERLKYT</sequence>
<accession>A0A928A018</accession>
<dbReference type="PRINTS" id="PR00508">
    <property type="entry name" value="S21N4MTFRASE"/>
</dbReference>
<keyword evidence="3" id="KW-0680">Restriction system</keyword>
<dbReference type="EMBL" id="SVCA01000013">
    <property type="protein sequence ID" value="MBE6086188.1"/>
    <property type="molecule type" value="Genomic_DNA"/>
</dbReference>
<dbReference type="EC" id="2.1.1.-" evidence="4"/>